<comment type="caution">
    <text evidence="1">The sequence shown here is derived from an EMBL/GenBank/DDBJ whole genome shotgun (WGS) entry which is preliminary data.</text>
</comment>
<evidence type="ECO:0000313" key="2">
    <source>
        <dbReference type="Proteomes" id="UP001163850"/>
    </source>
</evidence>
<proteinExistence type="predicted"/>
<sequence>MAPSSRPFFTLPIELHTHIFILACTPSTAHGCNAASYYIAFFTGKALSLVNRYFNATSAPARHRAIVVYGWQEIDGFHRLLSKPSYGACALSCTRYLTLIADDLPQDRPLFSMNEQASAETLMLDVIKSILHMVGNGLYELDIGLQAIECISNPLAYISLRGPLLFPHLTTLFFVCSPSNSPLSLLSMSTMTLSAMVPHLSCPRLKDLTFVCNDSPCKIGNIFEAHTLEFPDEALQSGRDEGLVPESGLDATVMDTTVPDHPTNHFPALARLTILASTPAQALAALNAIETTWDVGCTFKLDGDRIIHQPRITALASQTLSSGNTRNGLWNLRTGTIVLKPKTCWSEKWESLRDVAKRQRETNVEQYSGRMHGISGDQDSEERERSFCGDELNIFVLKPGEQLVYPA</sequence>
<name>A0AA38UWB7_9AGAR</name>
<dbReference type="EMBL" id="MU801934">
    <property type="protein sequence ID" value="KAJ3986802.1"/>
    <property type="molecule type" value="Genomic_DNA"/>
</dbReference>
<dbReference type="Proteomes" id="UP001163850">
    <property type="component" value="Unassembled WGS sequence"/>
</dbReference>
<accession>A0AA38UWB7</accession>
<protein>
    <submittedName>
        <fullName evidence="1">Uncharacterized protein</fullName>
    </submittedName>
</protein>
<dbReference type="AlphaFoldDB" id="A0AA38UWB7"/>
<reference evidence="1" key="1">
    <citation type="submission" date="2022-08" db="EMBL/GenBank/DDBJ databases">
        <authorList>
            <consortium name="DOE Joint Genome Institute"/>
            <person name="Min B."/>
            <person name="Riley R."/>
            <person name="Sierra-Patev S."/>
            <person name="Naranjo-Ortiz M."/>
            <person name="Looney B."/>
            <person name="Konkel Z."/>
            <person name="Slot J.C."/>
            <person name="Sakamoto Y."/>
            <person name="Steenwyk J.L."/>
            <person name="Rokas A."/>
            <person name="Carro J."/>
            <person name="Camarero S."/>
            <person name="Ferreira P."/>
            <person name="Molpeceres G."/>
            <person name="Ruiz-Duenas F.J."/>
            <person name="Serrano A."/>
            <person name="Henrissat B."/>
            <person name="Drula E."/>
            <person name="Hughes K.W."/>
            <person name="Mata J.L."/>
            <person name="Ishikawa N.K."/>
            <person name="Vargas-Isla R."/>
            <person name="Ushijima S."/>
            <person name="Smith C.A."/>
            <person name="Ahrendt S."/>
            <person name="Andreopoulos W."/>
            <person name="He G."/>
            <person name="Labutti K."/>
            <person name="Lipzen A."/>
            <person name="Ng V."/>
            <person name="Sandor L."/>
            <person name="Barry K."/>
            <person name="Martinez A.T."/>
            <person name="Xiao Y."/>
            <person name="Gibbons J.G."/>
            <person name="Terashima K."/>
            <person name="Hibbett D.S."/>
            <person name="Grigoriev I.V."/>
        </authorList>
    </citation>
    <scope>NUCLEOTIDE SEQUENCE</scope>
    <source>
        <strain evidence="1">TFB7829</strain>
    </source>
</reference>
<evidence type="ECO:0000313" key="1">
    <source>
        <dbReference type="EMBL" id="KAJ3986802.1"/>
    </source>
</evidence>
<organism evidence="1 2">
    <name type="scientific">Lentinula detonsa</name>
    <dbReference type="NCBI Taxonomy" id="2804962"/>
    <lineage>
        <taxon>Eukaryota</taxon>
        <taxon>Fungi</taxon>
        <taxon>Dikarya</taxon>
        <taxon>Basidiomycota</taxon>
        <taxon>Agaricomycotina</taxon>
        <taxon>Agaricomycetes</taxon>
        <taxon>Agaricomycetidae</taxon>
        <taxon>Agaricales</taxon>
        <taxon>Marasmiineae</taxon>
        <taxon>Omphalotaceae</taxon>
        <taxon>Lentinula</taxon>
    </lineage>
</organism>
<gene>
    <name evidence="1" type="ORF">F5890DRAFT_934801</name>
</gene>